<dbReference type="FunFam" id="3.20.20.380:FF:000001">
    <property type="entry name" value="Copper homeostasis protein CutC"/>
    <property type="match status" value="1"/>
</dbReference>
<dbReference type="Gene3D" id="3.20.20.380">
    <property type="entry name" value="Copper homeostasis (CutC) domain"/>
    <property type="match status" value="1"/>
</dbReference>
<evidence type="ECO:0000313" key="4">
    <source>
        <dbReference type="Proteomes" id="UP000321513"/>
    </source>
</evidence>
<dbReference type="HAMAP" id="MF_00795">
    <property type="entry name" value="CutC"/>
    <property type="match status" value="1"/>
</dbReference>
<keyword evidence="2" id="KW-0963">Cytoplasm</keyword>
<reference evidence="3 4" key="1">
    <citation type="submission" date="2019-07" db="EMBL/GenBank/DDBJ databases">
        <title>Whole genome shotgun sequence of Segetibacter aerophilus NBRC 106135.</title>
        <authorList>
            <person name="Hosoyama A."/>
            <person name="Uohara A."/>
            <person name="Ohji S."/>
            <person name="Ichikawa N."/>
        </authorList>
    </citation>
    <scope>NUCLEOTIDE SEQUENCE [LARGE SCALE GENOMIC DNA]</scope>
    <source>
        <strain evidence="3 4">NBRC 106135</strain>
    </source>
</reference>
<sequence length="242" mass="26699">MNYTIEIATSNYTSTAAAVEGGAGRIELCAALAEGGLTPSSAYLTKCRKDFSIPLFPIIRPRGGDFLYTDEEFEIIKQDVIFCREIGFDGIVTGFLLRDGSIDKERILTIVELAHPMVVTFHRAFDRCKNPFEALEDIINAGCKRILTSGQKPTAPKGIELINQLVTAADNRIVIMPGSGVRKENIAVLAEQTGAREFHSSLRSTGRSSMEFIHPEFKNEPGDYSQDIVSREEVQLLINALK</sequence>
<dbReference type="PANTHER" id="PTHR12598:SF0">
    <property type="entry name" value="COPPER HOMEOSTASIS PROTEIN CUTC HOMOLOG"/>
    <property type="match status" value="1"/>
</dbReference>
<keyword evidence="4" id="KW-1185">Reference proteome</keyword>
<dbReference type="InterPro" id="IPR036822">
    <property type="entry name" value="CutC-like_dom_sf"/>
</dbReference>
<dbReference type="OrthoDB" id="9815677at2"/>
<protein>
    <recommendedName>
        <fullName evidence="2">PF03932 family protein CutC</fullName>
    </recommendedName>
</protein>
<dbReference type="Proteomes" id="UP000321513">
    <property type="component" value="Unassembled WGS sequence"/>
</dbReference>
<dbReference type="SUPFAM" id="SSF110395">
    <property type="entry name" value="CutC-like"/>
    <property type="match status" value="1"/>
</dbReference>
<comment type="similarity">
    <text evidence="1 2">Belongs to the CutC family.</text>
</comment>
<dbReference type="RefSeq" id="WP_147204301.1">
    <property type="nucleotide sequence ID" value="NZ_BJYT01000009.1"/>
</dbReference>
<comment type="caution">
    <text evidence="3">The sequence shown here is derived from an EMBL/GenBank/DDBJ whole genome shotgun (WGS) entry which is preliminary data.</text>
</comment>
<comment type="subcellular location">
    <subcellularLocation>
        <location evidence="2">Cytoplasm</location>
    </subcellularLocation>
</comment>
<dbReference type="Pfam" id="PF03932">
    <property type="entry name" value="CutC"/>
    <property type="match status" value="1"/>
</dbReference>
<evidence type="ECO:0000256" key="1">
    <source>
        <dbReference type="ARBA" id="ARBA00007768"/>
    </source>
</evidence>
<dbReference type="GO" id="GO:0005507">
    <property type="term" value="F:copper ion binding"/>
    <property type="evidence" value="ECO:0007669"/>
    <property type="project" value="TreeGrafter"/>
</dbReference>
<organism evidence="3 4">
    <name type="scientific">Segetibacter aerophilus</name>
    <dbReference type="NCBI Taxonomy" id="670293"/>
    <lineage>
        <taxon>Bacteria</taxon>
        <taxon>Pseudomonadati</taxon>
        <taxon>Bacteroidota</taxon>
        <taxon>Chitinophagia</taxon>
        <taxon>Chitinophagales</taxon>
        <taxon>Chitinophagaceae</taxon>
        <taxon>Segetibacter</taxon>
    </lineage>
</organism>
<gene>
    <name evidence="2 3" type="primary">cutC</name>
    <name evidence="3" type="ORF">SAE01_26900</name>
</gene>
<comment type="caution">
    <text evidence="2">Once thought to be involved in copper homeostasis, experiments in E.coli have shown this is not the case.</text>
</comment>
<evidence type="ECO:0000313" key="3">
    <source>
        <dbReference type="EMBL" id="GEO10194.1"/>
    </source>
</evidence>
<proteinExistence type="inferred from homology"/>
<evidence type="ECO:0000256" key="2">
    <source>
        <dbReference type="HAMAP-Rule" id="MF_00795"/>
    </source>
</evidence>
<dbReference type="AlphaFoldDB" id="A0A512BE29"/>
<name>A0A512BE29_9BACT</name>
<accession>A0A512BE29</accession>
<dbReference type="PANTHER" id="PTHR12598">
    <property type="entry name" value="COPPER HOMEOSTASIS PROTEIN CUTC"/>
    <property type="match status" value="1"/>
</dbReference>
<dbReference type="InterPro" id="IPR005627">
    <property type="entry name" value="CutC-like"/>
</dbReference>
<dbReference type="EMBL" id="BJYT01000009">
    <property type="protein sequence ID" value="GEO10194.1"/>
    <property type="molecule type" value="Genomic_DNA"/>
</dbReference>
<dbReference type="GO" id="GO:0005737">
    <property type="term" value="C:cytoplasm"/>
    <property type="evidence" value="ECO:0007669"/>
    <property type="project" value="UniProtKB-SubCell"/>
</dbReference>